<dbReference type="Pfam" id="PF02639">
    <property type="entry name" value="DUF188"/>
    <property type="match status" value="1"/>
</dbReference>
<evidence type="ECO:0000256" key="2">
    <source>
        <dbReference type="HAMAP-Rule" id="MF_00489"/>
    </source>
</evidence>
<dbReference type="AlphaFoldDB" id="A0A0W0WXX9"/>
<proteinExistence type="inferred from homology"/>
<dbReference type="EMBL" id="LNYP01000031">
    <property type="protein sequence ID" value="KTD37179.1"/>
    <property type="molecule type" value="Genomic_DNA"/>
</dbReference>
<evidence type="ECO:0000256" key="1">
    <source>
        <dbReference type="ARBA" id="ARBA00008522"/>
    </source>
</evidence>
<dbReference type="PATRIC" id="fig|29423.5.peg.2429"/>
<comment type="caution">
    <text evidence="3">The sequence shown here is derived from an EMBL/GenBank/DDBJ whole genome shotgun (WGS) entry which is preliminary data.</text>
</comment>
<dbReference type="PANTHER" id="PTHR35146:SF1">
    <property type="entry name" value="UPF0178 PROTEIN YAII"/>
    <property type="match status" value="1"/>
</dbReference>
<comment type="similarity">
    <text evidence="1 2">Belongs to the UPF0178 family.</text>
</comment>
<dbReference type="RefSeq" id="WP_035894040.1">
    <property type="nucleotide sequence ID" value="NZ_LCUA01000029.1"/>
</dbReference>
<dbReference type="Proteomes" id="UP000054858">
    <property type="component" value="Unassembled WGS sequence"/>
</dbReference>
<accession>A0A0W0WXX9</accession>
<reference evidence="3 4" key="1">
    <citation type="submission" date="2015-11" db="EMBL/GenBank/DDBJ databases">
        <title>Genomic analysis of 38 Legionella species identifies large and diverse effector repertoires.</title>
        <authorList>
            <person name="Burstein D."/>
            <person name="Amaro F."/>
            <person name="Zusman T."/>
            <person name="Lifshitz Z."/>
            <person name="Cohen O."/>
            <person name="Gilbert J.A."/>
            <person name="Pupko T."/>
            <person name="Shuman H.A."/>
            <person name="Segal G."/>
        </authorList>
    </citation>
    <scope>NUCLEOTIDE SEQUENCE [LARGE SCALE GENOMIC DNA]</scope>
    <source>
        <strain evidence="3 4">Oak Ridge-10</strain>
    </source>
</reference>
<dbReference type="CDD" id="cd18720">
    <property type="entry name" value="PIN_YqxD-like"/>
    <property type="match status" value="1"/>
</dbReference>
<evidence type="ECO:0000313" key="3">
    <source>
        <dbReference type="EMBL" id="KTD37179.1"/>
    </source>
</evidence>
<name>A0A0W0WXX9_9GAMM</name>
<protein>
    <recommendedName>
        <fullName evidence="2">UPF0178 protein Loak_2315</fullName>
    </recommendedName>
</protein>
<gene>
    <name evidence="3" type="ORF">Loak_2315</name>
</gene>
<dbReference type="NCBIfam" id="NF001095">
    <property type="entry name" value="PRK00124.1"/>
    <property type="match status" value="1"/>
</dbReference>
<sequence length="153" mass="16684">MHIWIDGDACPNVIKEILFRAAVRTKTNLIIVANHPVKIPPSSLIKKWVVASGIDVADDTIANHVAKHDLVITADIPFAKTVIDKGASVLNPRGDLYTANNIHQILAMRNLNESLRSCGLINGGAAKISPKEIQNFSNHLDKILNKHLKNGTC</sequence>
<organism evidence="3 4">
    <name type="scientific">Legionella oakridgensis</name>
    <dbReference type="NCBI Taxonomy" id="29423"/>
    <lineage>
        <taxon>Bacteria</taxon>
        <taxon>Pseudomonadati</taxon>
        <taxon>Pseudomonadota</taxon>
        <taxon>Gammaproteobacteria</taxon>
        <taxon>Legionellales</taxon>
        <taxon>Legionellaceae</taxon>
        <taxon>Legionella</taxon>
    </lineage>
</organism>
<dbReference type="InterPro" id="IPR003791">
    <property type="entry name" value="UPF0178"/>
</dbReference>
<evidence type="ECO:0000313" key="4">
    <source>
        <dbReference type="Proteomes" id="UP000054858"/>
    </source>
</evidence>
<dbReference type="HAMAP" id="MF_00489">
    <property type="entry name" value="UPF0178"/>
    <property type="match status" value="1"/>
</dbReference>
<dbReference type="PANTHER" id="PTHR35146">
    <property type="entry name" value="UPF0178 PROTEIN YAII"/>
    <property type="match status" value="1"/>
</dbReference>